<dbReference type="RefSeq" id="XP_021093180.1">
    <property type="nucleotide sequence ID" value="XM_021237521.1"/>
</dbReference>
<feature type="region of interest" description="Disordered" evidence="1">
    <location>
        <begin position="64"/>
        <end position="83"/>
    </location>
</feature>
<protein>
    <submittedName>
        <fullName evidence="3">Uncharacterized protein LOC110344231</fullName>
    </submittedName>
</protein>
<proteinExistence type="predicted"/>
<dbReference type="GeneID" id="110344231"/>
<sequence>MGLGSRSSSLKAAGWVSSYHFRNPGWQAVPALPRRGLLPLSLFSSSLLPPPYNFFPSRRLSPGSQYGRRCRRPARPGPGGERSPFRLRLTGGACAVRCGRGPSLKSDVRRVRFGFSSWVTTEKLTSASRSAFGSWKGLLRSTLTFQSFYATVKKDWKEVCPATLQIRRKSSRTRVRSRYCCSPQNRHLENVQPSLTQSKTTVGSNLMRRNWIGEDGEMWLREHKVADKMQRIPRLPRETGEA</sequence>
<accession>A0AAX6R7F7</accession>
<dbReference type="AlphaFoldDB" id="A0AAX6R7F7"/>
<organism evidence="2 3">
    <name type="scientific">Heterocephalus glaber</name>
    <name type="common">Naked mole rat</name>
    <dbReference type="NCBI Taxonomy" id="10181"/>
    <lineage>
        <taxon>Eukaryota</taxon>
        <taxon>Metazoa</taxon>
        <taxon>Chordata</taxon>
        <taxon>Craniata</taxon>
        <taxon>Vertebrata</taxon>
        <taxon>Euteleostomi</taxon>
        <taxon>Mammalia</taxon>
        <taxon>Eutheria</taxon>
        <taxon>Euarchontoglires</taxon>
        <taxon>Glires</taxon>
        <taxon>Rodentia</taxon>
        <taxon>Hystricomorpha</taxon>
        <taxon>Bathyergidae</taxon>
        <taxon>Heterocephalus</taxon>
    </lineage>
</organism>
<keyword evidence="2" id="KW-1185">Reference proteome</keyword>
<reference evidence="3" key="1">
    <citation type="submission" date="2025-08" db="UniProtKB">
        <authorList>
            <consortium name="RefSeq"/>
        </authorList>
    </citation>
    <scope>IDENTIFICATION</scope>
</reference>
<evidence type="ECO:0000313" key="3">
    <source>
        <dbReference type="RefSeq" id="XP_021093180.1"/>
    </source>
</evidence>
<evidence type="ECO:0000313" key="2">
    <source>
        <dbReference type="Proteomes" id="UP000694906"/>
    </source>
</evidence>
<gene>
    <name evidence="3" type="primary">LOC110344231</name>
</gene>
<name>A0AAX6R7F7_HETGA</name>
<dbReference type="Proteomes" id="UP000694906">
    <property type="component" value="Unplaced"/>
</dbReference>
<evidence type="ECO:0000256" key="1">
    <source>
        <dbReference type="SAM" id="MobiDB-lite"/>
    </source>
</evidence>